<keyword evidence="5" id="KW-0863">Zinc-finger</keyword>
<dbReference type="InterPro" id="IPR055128">
    <property type="entry name" value="HypF_C_2"/>
</dbReference>
<dbReference type="InterPro" id="IPR001792">
    <property type="entry name" value="Acylphosphatase-like_dom"/>
</dbReference>
<dbReference type="InterPro" id="IPR041440">
    <property type="entry name" value="HypF_C"/>
</dbReference>
<dbReference type="Gene3D" id="3.90.870.50">
    <property type="match status" value="1"/>
</dbReference>
<dbReference type="GO" id="GO:0051604">
    <property type="term" value="P:protein maturation"/>
    <property type="evidence" value="ECO:0007669"/>
    <property type="project" value="TreeGrafter"/>
</dbReference>
<comment type="similarity">
    <text evidence="2 8">Belongs to the carbamoyltransferase HypF family.</text>
</comment>
<reference evidence="12 13" key="1">
    <citation type="submission" date="2018-05" db="EMBL/GenBank/DDBJ databases">
        <title>A metagenomic window into the 2 km-deep terrestrial subsurface aquifer revealed taxonomically and functionally diverse microbial community comprising novel uncultured bacterial lineages.</title>
        <authorList>
            <person name="Kadnikov V.V."/>
            <person name="Mardanov A.V."/>
            <person name="Beletsky A.V."/>
            <person name="Banks D."/>
            <person name="Pimenov N.V."/>
            <person name="Frank Y.A."/>
            <person name="Karnachuk O.V."/>
            <person name="Ravin N.V."/>
        </authorList>
    </citation>
    <scope>NUCLEOTIDE SEQUENCE [LARGE SCALE GENOMIC DNA]</scope>
    <source>
        <strain evidence="12">BY</strain>
    </source>
</reference>
<evidence type="ECO:0000256" key="9">
    <source>
        <dbReference type="PROSITE-ProRule" id="PRU00520"/>
    </source>
</evidence>
<keyword evidence="9" id="KW-0378">Hydrolase</keyword>
<dbReference type="PROSITE" id="PS51160">
    <property type="entry name" value="ACYLPHOSPHATASE_3"/>
    <property type="match status" value="1"/>
</dbReference>
<protein>
    <recommendedName>
        <fullName evidence="8">Carbamoyltransferase</fullName>
        <ecNumber evidence="8">6.2.-.-</ecNumber>
    </recommendedName>
</protein>
<dbReference type="InterPro" id="IPR017945">
    <property type="entry name" value="DHBP_synth_RibB-like_a/b_dom"/>
</dbReference>
<dbReference type="AlphaFoldDB" id="A0A2Z4Y8V3"/>
<dbReference type="SUPFAM" id="SSF55821">
    <property type="entry name" value="YrdC/RibB"/>
    <property type="match status" value="1"/>
</dbReference>
<feature type="active site" evidence="9">
    <location>
        <position position="43"/>
    </location>
</feature>
<sequence>MMKTDSAFQRLHLSIRGTVQGVGFRPFVYRLATELGLTGWVVNDSQGVEVEVEGRPAALAEFRSRLHSELPPRATILSEEARLLDPVGYPSFEIRESQQQGPPTALVLPDIATCPDCLREVFNPSDRRYLYPFTNCTNCGPRYSIIRRLPYDRPNTTMAGFAMCPECRREYEDPTDRRFHAQPIACPQCGPQLELLDASGKVLAQRHDALLAAAHAIREGRIVALKGLGGFQLLVDARNDDAVRRLRARKRREEKPFALMVPTLSEAAAIAVVGEVEAQILTSPASPILLLPRRDEVAQSEAASSSQRSTSEDAGSLGVDATRWRIAPSVAPNNPELGIMLPYTPLHHLLMCELAFPVVATSGNLTDEPICIATEEALERLGDVADFFLTHDRPIERYVDDSVVRVMAGREVVLRRARGYAPLPIPSPFPIGRTVFATGAHLKNTVALVHGGHIFVSQHIGDLETEPAQRAHREAIRALTQLYDSKPEVIACDLHPDYASTRSAREIAQGRTLLLVQHHRAHVWACLAENELLHEPVLGVAWDGTGLGDDGQIWGSEFFLVDPPEPRRIAHFRPIPIPGGDAAMREPRRVAFGVLWEMAAEEWSALFPHCAPLVSPEEARVWGRMIAQRLNSPLTCGAGRLFDAVAALLGLRAVAAYEGQAAMIVEWAARRSPTREAYPLAWRIENAGGAVEKIEGALPASVSSERPIQFDWEPMIRAILADVSAGEEPAVCAAKFHNTLVRIIVEIAGWARRDRVALSGGCFQNRLLVESAMEALQANGFRVYIHQRIPPNDGGIALGQAVAACLQASER</sequence>
<dbReference type="EC" id="6.2.-.-" evidence="8"/>
<dbReference type="Pfam" id="PF01300">
    <property type="entry name" value="Sua5_yciO_yrdC"/>
    <property type="match status" value="2"/>
</dbReference>
<dbReference type="InterPro" id="IPR006070">
    <property type="entry name" value="Sua5-like_dom"/>
</dbReference>
<dbReference type="PANTHER" id="PTHR42959">
    <property type="entry name" value="CARBAMOYLTRANSFERASE"/>
    <property type="match status" value="1"/>
</dbReference>
<evidence type="ECO:0000256" key="6">
    <source>
        <dbReference type="ARBA" id="ARBA00022833"/>
    </source>
</evidence>
<dbReference type="Pfam" id="PF17788">
    <property type="entry name" value="HypF_C"/>
    <property type="match status" value="1"/>
</dbReference>
<keyword evidence="4" id="KW-0479">Metal-binding</keyword>
<dbReference type="InterPro" id="IPR036046">
    <property type="entry name" value="Acylphosphatase-like_dom_sf"/>
</dbReference>
<dbReference type="PROSITE" id="PS51163">
    <property type="entry name" value="YRDC"/>
    <property type="match status" value="1"/>
</dbReference>
<dbReference type="InterPro" id="IPR004421">
    <property type="entry name" value="Carbamoyltransferase_HypF"/>
</dbReference>
<evidence type="ECO:0000256" key="5">
    <source>
        <dbReference type="ARBA" id="ARBA00022771"/>
    </source>
</evidence>
<dbReference type="Gene3D" id="3.30.420.40">
    <property type="match status" value="1"/>
</dbReference>
<evidence type="ECO:0000313" key="12">
    <source>
        <dbReference type="EMBL" id="AXA37456.1"/>
    </source>
</evidence>
<dbReference type="GO" id="GO:0016874">
    <property type="term" value="F:ligase activity"/>
    <property type="evidence" value="ECO:0007669"/>
    <property type="project" value="UniProtKB-UniRule"/>
</dbReference>
<proteinExistence type="inferred from homology"/>
<dbReference type="GO" id="GO:0016743">
    <property type="term" value="F:carboxyl- or carbamoyltransferase activity"/>
    <property type="evidence" value="ECO:0007669"/>
    <property type="project" value="UniProtKB-UniRule"/>
</dbReference>
<dbReference type="Pfam" id="PF22521">
    <property type="entry name" value="HypF_C_2"/>
    <property type="match status" value="1"/>
</dbReference>
<dbReference type="InterPro" id="IPR017968">
    <property type="entry name" value="Acylphosphatase_CS"/>
</dbReference>
<dbReference type="GO" id="GO:0008270">
    <property type="term" value="F:zinc ion binding"/>
    <property type="evidence" value="ECO:0007669"/>
    <property type="project" value="UniProtKB-KW"/>
</dbReference>
<organism evidence="12 13">
    <name type="scientific">Sumerlaea chitinivorans</name>
    <dbReference type="NCBI Taxonomy" id="2250252"/>
    <lineage>
        <taxon>Bacteria</taxon>
        <taxon>Candidatus Sumerlaeota</taxon>
        <taxon>Candidatus Sumerlaeia</taxon>
        <taxon>Candidatus Sumerlaeales</taxon>
        <taxon>Candidatus Sumerlaeaceae</taxon>
        <taxon>Candidatus Sumerlaea</taxon>
    </lineage>
</organism>
<comment type="catalytic activity">
    <reaction evidence="7">
        <text>C-terminal L-cysteinyl-[HypE protein] + carbamoyl phosphate + ATP + H2O = C-terminal S-carboxamide-L-cysteinyl-[HypE protein] + AMP + phosphate + diphosphate + H(+)</text>
        <dbReference type="Rhea" id="RHEA:55636"/>
        <dbReference type="Rhea" id="RHEA-COMP:14247"/>
        <dbReference type="Rhea" id="RHEA-COMP:14392"/>
        <dbReference type="ChEBI" id="CHEBI:15377"/>
        <dbReference type="ChEBI" id="CHEBI:15378"/>
        <dbReference type="ChEBI" id="CHEBI:30616"/>
        <dbReference type="ChEBI" id="CHEBI:33019"/>
        <dbReference type="ChEBI" id="CHEBI:43474"/>
        <dbReference type="ChEBI" id="CHEBI:58228"/>
        <dbReference type="ChEBI" id="CHEBI:76913"/>
        <dbReference type="ChEBI" id="CHEBI:139126"/>
        <dbReference type="ChEBI" id="CHEBI:456215"/>
    </reaction>
</comment>
<keyword evidence="6" id="KW-0862">Zinc</keyword>
<name>A0A2Z4Y8V3_SUMC1</name>
<dbReference type="InterPro" id="IPR051060">
    <property type="entry name" value="Carbamoyltrans_HypF-like"/>
</dbReference>
<dbReference type="PIRSF" id="PIRSF006256">
    <property type="entry name" value="CMPcnvr_hdrg_mat"/>
    <property type="match status" value="1"/>
</dbReference>
<dbReference type="Pfam" id="PF00708">
    <property type="entry name" value="Acylphosphatase"/>
    <property type="match status" value="1"/>
</dbReference>
<comment type="pathway">
    <text evidence="1">Protein modification; [NiFe] hydrogenase maturation.</text>
</comment>
<dbReference type="EMBL" id="CP030759">
    <property type="protein sequence ID" value="AXA37456.1"/>
    <property type="molecule type" value="Genomic_DNA"/>
</dbReference>
<dbReference type="Proteomes" id="UP000262583">
    <property type="component" value="Chromosome"/>
</dbReference>
<evidence type="ECO:0000256" key="8">
    <source>
        <dbReference type="PIRNR" id="PIRNR006256"/>
    </source>
</evidence>
<dbReference type="KEGG" id="schv:BRCON_2714"/>
<evidence type="ECO:0000256" key="4">
    <source>
        <dbReference type="ARBA" id="ARBA00022723"/>
    </source>
</evidence>
<dbReference type="InterPro" id="IPR011125">
    <property type="entry name" value="Znf_HypF"/>
</dbReference>
<dbReference type="Gene3D" id="3.30.110.120">
    <property type="match status" value="1"/>
</dbReference>
<dbReference type="Gene3D" id="3.30.420.360">
    <property type="match status" value="1"/>
</dbReference>
<evidence type="ECO:0000256" key="1">
    <source>
        <dbReference type="ARBA" id="ARBA00004711"/>
    </source>
</evidence>
<dbReference type="GO" id="GO:0003725">
    <property type="term" value="F:double-stranded RNA binding"/>
    <property type="evidence" value="ECO:0007669"/>
    <property type="project" value="InterPro"/>
</dbReference>
<evidence type="ECO:0000259" key="11">
    <source>
        <dbReference type="PROSITE" id="PS51163"/>
    </source>
</evidence>
<feature type="domain" description="Acylphosphatase-like" evidence="10">
    <location>
        <begin position="10"/>
        <end position="96"/>
    </location>
</feature>
<dbReference type="Pfam" id="PF07503">
    <property type="entry name" value="zf-HYPF"/>
    <property type="match status" value="2"/>
</dbReference>
<accession>A0A2Z4Y8V3</accession>
<feature type="domain" description="YrdC-like" evidence="11">
    <location>
        <begin position="207"/>
        <end position="419"/>
    </location>
</feature>
<dbReference type="GO" id="GO:0003998">
    <property type="term" value="F:acylphosphatase activity"/>
    <property type="evidence" value="ECO:0007669"/>
    <property type="project" value="UniProtKB-EC"/>
</dbReference>
<dbReference type="PANTHER" id="PTHR42959:SF1">
    <property type="entry name" value="CARBAMOYLTRANSFERASE HYPF"/>
    <property type="match status" value="1"/>
</dbReference>
<evidence type="ECO:0000259" key="10">
    <source>
        <dbReference type="PROSITE" id="PS51160"/>
    </source>
</evidence>
<keyword evidence="3" id="KW-0436">Ligase</keyword>
<comment type="catalytic activity">
    <reaction evidence="9">
        <text>an acyl phosphate + H2O = a carboxylate + phosphate + H(+)</text>
        <dbReference type="Rhea" id="RHEA:14965"/>
        <dbReference type="ChEBI" id="CHEBI:15377"/>
        <dbReference type="ChEBI" id="CHEBI:15378"/>
        <dbReference type="ChEBI" id="CHEBI:29067"/>
        <dbReference type="ChEBI" id="CHEBI:43474"/>
        <dbReference type="ChEBI" id="CHEBI:59918"/>
        <dbReference type="EC" id="3.6.1.7"/>
    </reaction>
</comment>
<dbReference type="UniPathway" id="UPA00335"/>
<gene>
    <name evidence="12" type="ORF">BRCON_2714</name>
</gene>
<dbReference type="SUPFAM" id="SSF54975">
    <property type="entry name" value="Acylphosphatase/BLUF domain-like"/>
    <property type="match status" value="1"/>
</dbReference>
<feature type="active site" evidence="9">
    <location>
        <position position="25"/>
    </location>
</feature>
<dbReference type="PROSITE" id="PS00150">
    <property type="entry name" value="ACYLPHOSPHATASE_1"/>
    <property type="match status" value="1"/>
</dbReference>
<evidence type="ECO:0000256" key="7">
    <source>
        <dbReference type="ARBA" id="ARBA00048220"/>
    </source>
</evidence>
<evidence type="ECO:0000256" key="2">
    <source>
        <dbReference type="ARBA" id="ARBA00008097"/>
    </source>
</evidence>
<evidence type="ECO:0000313" key="13">
    <source>
        <dbReference type="Proteomes" id="UP000262583"/>
    </source>
</evidence>
<evidence type="ECO:0000256" key="3">
    <source>
        <dbReference type="ARBA" id="ARBA00022598"/>
    </source>
</evidence>